<name>A0A1M7YFP9_9BACT</name>
<reference evidence="2 3" key="1">
    <citation type="submission" date="2016-12" db="EMBL/GenBank/DDBJ databases">
        <authorList>
            <person name="Song W.-J."/>
            <person name="Kurnit D.M."/>
        </authorList>
    </citation>
    <scope>NUCLEOTIDE SEQUENCE [LARGE SCALE GENOMIC DNA]</scope>
    <source>
        <strain evidence="2 3">DSM 18488</strain>
    </source>
</reference>
<dbReference type="STRING" id="1121416.SAMN02745220_04024"/>
<proteinExistence type="predicted"/>
<feature type="domain" description="Polysaccharide pyruvyl transferase" evidence="1">
    <location>
        <begin position="13"/>
        <end position="320"/>
    </location>
</feature>
<evidence type="ECO:0000313" key="2">
    <source>
        <dbReference type="EMBL" id="SHO51464.1"/>
    </source>
</evidence>
<keyword evidence="3" id="KW-1185">Reference proteome</keyword>
<gene>
    <name evidence="2" type="ORF">SAMN02745220_04024</name>
</gene>
<dbReference type="AlphaFoldDB" id="A0A1M7YFP9"/>
<sequence length="386" mass="44474">MRIGILTQPLHTNYGGLLQAYALQRTLIELGHDVLTIDISTEKSFAKKTIDILSEIKNEFPTTCKIRLKQLVDHYSNNHKKIISQNTNAFIDNYINKTTKLTSIKKIKCLQKYNFDAYIVGSDQVWRPKYSPDILTFYLNFLGNDNRILRIAYAASFGVDHWEYTTELTSKCKMLAQLFDSISVREDSAVNLCKSFLNVEAIHVLDPTMLLQPSHYQAIATSFDKSENTKPFIATYILDDSIEKQSIIRKTTNFFNLESIPLMPKSILEYESSDINTNYIYPSVEYWLKNIINCDFVISDSYHGAVFSIIFNKQFIIVGNPKRGLARITSLLRMFNLETRLVYDNIENLEDLFTNPIDYKHANEILSNNRDKSINFICNSLAIKSI</sequence>
<dbReference type="EMBL" id="FRFE01000025">
    <property type="protein sequence ID" value="SHO51464.1"/>
    <property type="molecule type" value="Genomic_DNA"/>
</dbReference>
<organism evidence="2 3">
    <name type="scientific">Desulfopila aestuarii DSM 18488</name>
    <dbReference type="NCBI Taxonomy" id="1121416"/>
    <lineage>
        <taxon>Bacteria</taxon>
        <taxon>Pseudomonadati</taxon>
        <taxon>Thermodesulfobacteriota</taxon>
        <taxon>Desulfobulbia</taxon>
        <taxon>Desulfobulbales</taxon>
        <taxon>Desulfocapsaceae</taxon>
        <taxon>Desulfopila</taxon>
    </lineage>
</organism>
<dbReference type="Proteomes" id="UP000184603">
    <property type="component" value="Unassembled WGS sequence"/>
</dbReference>
<keyword evidence="2" id="KW-0808">Transferase</keyword>
<accession>A0A1M7YFP9</accession>
<dbReference type="Pfam" id="PF04230">
    <property type="entry name" value="PS_pyruv_trans"/>
    <property type="match status" value="1"/>
</dbReference>
<evidence type="ECO:0000313" key="3">
    <source>
        <dbReference type="Proteomes" id="UP000184603"/>
    </source>
</evidence>
<evidence type="ECO:0000259" key="1">
    <source>
        <dbReference type="Pfam" id="PF04230"/>
    </source>
</evidence>
<dbReference type="GO" id="GO:0016740">
    <property type="term" value="F:transferase activity"/>
    <property type="evidence" value="ECO:0007669"/>
    <property type="project" value="UniProtKB-KW"/>
</dbReference>
<dbReference type="RefSeq" id="WP_073615458.1">
    <property type="nucleotide sequence ID" value="NZ_FRFE01000025.1"/>
</dbReference>
<protein>
    <submittedName>
        <fullName evidence="2">Polysaccharide pyruvyl transferase</fullName>
    </submittedName>
</protein>
<dbReference type="InterPro" id="IPR007345">
    <property type="entry name" value="Polysacch_pyruvyl_Trfase"/>
</dbReference>
<dbReference type="OrthoDB" id="9799278at2"/>